<evidence type="ECO:0000256" key="1">
    <source>
        <dbReference type="SAM" id="Coils"/>
    </source>
</evidence>
<evidence type="ECO:0000259" key="2">
    <source>
        <dbReference type="Pfam" id="PF06791"/>
    </source>
</evidence>
<evidence type="ECO:0000313" key="4">
    <source>
        <dbReference type="Proteomes" id="UP000783934"/>
    </source>
</evidence>
<dbReference type="RefSeq" id="WP_167660559.1">
    <property type="nucleotide sequence ID" value="NZ_BMCQ01000004.1"/>
</dbReference>
<sequence length="1926" mass="208762">MSDIAKLNLAVDSSETVIAIKSLEQLAQISAEAEKAAEKLGGATKQQAKRLSELDKAAKANEATERRSIGQVLERARAYTKTAGAEVAAMQAAERNRNSTRKLAEEQEKLRNGLSKLLTVIDPLEAKLNKLDDAEAKLHKTFRAGVIDAEKYAESLAKIGAKRNDIVEKQLKEIGEGAGFASEMIKLLGLNSRESQRDLLNLGRAAASGNWGQVQSSMFQITRSSGALSIALSGVGMGIGAVTAGVGALGYMYYQSYRENQEFNRSLALTGNAAGATTERLTAMSRSIGENITYAANTAKAVQEIARTGKIAADSIEDVALASIQMQQAFGQAVDQTVSEFVRLGEAPSTALLELNDKYHHLTFSVYEQVRALEEQGREEEAMALAQRHHSEQLGIRANEVIENIGAIERAYLQAKKSIQGTWQTISDGIANLGKEEPITDVLAGLREELRQQEAFLQEMVTTGEKTGRPNLRDINQSKENIEAIKNEIEIHQEAVETLKNIDLLDQKRVEERNRLLKQSQDQTKYLEQNQPKTLEYELQKARENVNRLTEGLGKGTERYKAIMEAFYREEAEIRKRYEKKSSGNNSFASEVARLKARIEEENNFAAAAENTIAQVSRLNEFERRGMQLRNLAAKETKAANKAKLEELAALNEQAGALVRTNKLTEEAAKERLRYLEGIEKSTEKTRDEAQRIRDQARTMGMSKAAFEELTNARIKEQIAQLQGKKGSEEEIKLLKEQLVVREDLVKAIGEHDVAREGYEAQRKAEQEWRKTIENIDDVFRKGFADMLNRGEDSWKSFTKSLTTTFKTAVADEIYKMFMRPFVAQVAVGVGGMLGLAGSANASSSYGVATGIDMLTKANQAYMGISGGMTSSLAKGVSALGEAFGSSAMTSFASGMTGALGSISATGVKLGAVNAASLGAQVGTGTIANSAYSASMGAVNAGGAFAAAMPWITGGAAVLGLGLMAHNMMKGETRHGAYMQYDLAARQAVAKGGPSGGYGGQATIDAATQLFGSTVDTINSVLEGVGAKAQTAWFHGMFESSDKGRGGTFAGGSIQLADGSIVDFGTSKKGDGFGGKSGTAEEMFANLQSEVHFAALEAWKAVGTEMPQVIRDMLAGVDVRSLTAEQAQGLVAEISNTVGAVNALSDAFNQMPLENLKNLTFDVTHGLGMASGGLDALSANVASFYQGFYSEAERQEHLHRQLVDTLGAVNVQLPSSREGFRQLVDSLGEVTEANQHTIAALLGAASAADQYYAELERRQAEAYQERQRLEQEAYNSARSHVDKLMSAFKELAQKQIRELEQVSKTTDKVANALQKSLNTQISSLTSVSSMLTDMLNELRGGAKLFEMQSAEGWRVIGNTISTGVLPDADKLRSAVGSIRADLDDRYYGSIFERQRDQLVLANQLDSINSLAKPQLTIAEQQLQVMQDQLAELREGTKRAFELAGLSQAQIAAIKSVDDKTAASVGLTKDQLEALRTGNNASAVLQNLTREQIQGILGVKSEVINVHGLTAQQLAELSRNTGVANVIKSLTDAQIAALKSVDAKTAKALGLSESQITALQSGNAQALALQGLTREQIQGILGVKSETSSLHGLSQSQIDAMRAVDLSTQSVAELIDHLQKATEAERLASKQIETIQSQLGTMQAQYEQLRDLNTSMGSLDEGMRLLAVAMKAEQVAKPEPSNSKAFGGRDFEFKSQAAAKNYLLGNTGLLGSFAEEVAKGWASPTDYLKFAQLHYSSYGWAENRTDKPGENKGRTHKPGVTSEAQAYLAANQDVMTAYLREVKSGGAAGGDRGMLAFAQSHFDQYGRHEMPLRKYARGGDHFGGLRLVGELGPELEVTGPSRIFNASKTQDILRNMSAGPDISGLMQGLIRENQQLRQMYESMMRSMIAMQQRMARVLERWEGDDYPVRIEEMPSDPVFVKIKKEVA</sequence>
<protein>
    <submittedName>
        <fullName evidence="3">Phage-related minor tail protein</fullName>
    </submittedName>
</protein>
<organism evidence="3 4">
    <name type="scientific">Paenalcaligenes hominis</name>
    <dbReference type="NCBI Taxonomy" id="643674"/>
    <lineage>
        <taxon>Bacteria</taxon>
        <taxon>Pseudomonadati</taxon>
        <taxon>Pseudomonadota</taxon>
        <taxon>Betaproteobacteria</taxon>
        <taxon>Burkholderiales</taxon>
        <taxon>Alcaligenaceae</taxon>
        <taxon>Paenalcaligenes</taxon>
    </lineage>
</organism>
<feature type="coiled-coil region" evidence="1">
    <location>
        <begin position="592"/>
        <end position="696"/>
    </location>
</feature>
<proteinExistence type="predicted"/>
<feature type="coiled-coil region" evidence="1">
    <location>
        <begin position="475"/>
        <end position="502"/>
    </location>
</feature>
<dbReference type="InterPro" id="IPR009628">
    <property type="entry name" value="Phage_tape_measure_N"/>
</dbReference>
<reference evidence="3 4" key="1">
    <citation type="submission" date="2020-03" db="EMBL/GenBank/DDBJ databases">
        <title>Genomic Encyclopedia of Type Strains, Phase IV (KMG-IV): sequencing the most valuable type-strain genomes for metagenomic binning, comparative biology and taxonomic classification.</title>
        <authorList>
            <person name="Goeker M."/>
        </authorList>
    </citation>
    <scope>NUCLEOTIDE SEQUENCE [LARGE SCALE GENOMIC DNA]</scope>
    <source>
        <strain evidence="3 4">DSM 26613</strain>
    </source>
</reference>
<dbReference type="Pfam" id="PF06791">
    <property type="entry name" value="TMP_2"/>
    <property type="match status" value="1"/>
</dbReference>
<gene>
    <name evidence="3" type="ORF">GGR41_000581</name>
</gene>
<name>A0ABX0WM91_9BURK</name>
<accession>A0ABX0WM91</accession>
<dbReference type="EMBL" id="JAATIZ010000001">
    <property type="protein sequence ID" value="NJB64360.1"/>
    <property type="molecule type" value="Genomic_DNA"/>
</dbReference>
<dbReference type="PANTHER" id="PTHR47236">
    <property type="entry name" value="GENE, 32742-RELATED-RELATED"/>
    <property type="match status" value="1"/>
</dbReference>
<evidence type="ECO:0000313" key="3">
    <source>
        <dbReference type="EMBL" id="NJB64360.1"/>
    </source>
</evidence>
<keyword evidence="1" id="KW-0175">Coiled coil</keyword>
<dbReference type="Proteomes" id="UP000783934">
    <property type="component" value="Unassembled WGS sequence"/>
</dbReference>
<comment type="caution">
    <text evidence="3">The sequence shown here is derived from an EMBL/GenBank/DDBJ whole genome shotgun (WGS) entry which is preliminary data.</text>
</comment>
<dbReference type="PANTHER" id="PTHR47236:SF4">
    <property type="entry name" value="GENE 9195-RELATED"/>
    <property type="match status" value="1"/>
</dbReference>
<keyword evidence="4" id="KW-1185">Reference proteome</keyword>
<feature type="domain" description="Bacteriophage tail tape measure N-terminal" evidence="2">
    <location>
        <begin position="212"/>
        <end position="371"/>
    </location>
</feature>